<evidence type="ECO:0000256" key="10">
    <source>
        <dbReference type="ARBA" id="ARBA00047821"/>
    </source>
</evidence>
<evidence type="ECO:0000313" key="14">
    <source>
        <dbReference type="Proteomes" id="UP000504604"/>
    </source>
</evidence>
<dbReference type="GO" id="GO:1990189">
    <property type="term" value="F:protein N-terminal-serine acetyltransferase activity"/>
    <property type="evidence" value="ECO:0007669"/>
    <property type="project" value="UniProtKB-EC"/>
</dbReference>
<dbReference type="AlphaFoldDB" id="A0A8M8UWQ1"/>
<name>A0A8M8UWQ1_SESIN</name>
<dbReference type="InterPro" id="IPR016181">
    <property type="entry name" value="Acyl_CoA_acyltransferase"/>
</dbReference>
<feature type="transmembrane region" description="Helical" evidence="12">
    <location>
        <begin position="12"/>
        <end position="32"/>
    </location>
</feature>
<keyword evidence="9" id="KW-0012">Acyltransferase</keyword>
<dbReference type="RefSeq" id="XP_020548420.1">
    <property type="nucleotide sequence ID" value="XM_020692761.1"/>
</dbReference>
<keyword evidence="12" id="KW-1133">Transmembrane helix</keyword>
<keyword evidence="6" id="KW-0963">Cytoplasm</keyword>
<dbReference type="InterPro" id="IPR000182">
    <property type="entry name" value="GNAT_dom"/>
</dbReference>
<keyword evidence="12" id="KW-0812">Transmembrane</keyword>
<evidence type="ECO:0000256" key="5">
    <source>
        <dbReference type="ARBA" id="ARBA00015043"/>
    </source>
</evidence>
<keyword evidence="14" id="KW-1185">Reference proteome</keyword>
<evidence type="ECO:0000256" key="12">
    <source>
        <dbReference type="SAM" id="Phobius"/>
    </source>
</evidence>
<reference evidence="15" key="1">
    <citation type="submission" date="2025-08" db="UniProtKB">
        <authorList>
            <consortium name="RefSeq"/>
        </authorList>
    </citation>
    <scope>IDENTIFICATION</scope>
</reference>
<dbReference type="Gene3D" id="3.40.630.30">
    <property type="match status" value="1"/>
</dbReference>
<evidence type="ECO:0000256" key="1">
    <source>
        <dbReference type="ARBA" id="ARBA00004123"/>
    </source>
</evidence>
<comment type="subcellular location">
    <subcellularLocation>
        <location evidence="2">Cytoplasm</location>
    </subcellularLocation>
    <subcellularLocation>
        <location evidence="1">Nucleus</location>
    </subcellularLocation>
</comment>
<dbReference type="InterPro" id="IPR039949">
    <property type="entry name" value="NAA40"/>
</dbReference>
<dbReference type="PANTHER" id="PTHR20531:SF1">
    <property type="entry name" value="N-ALPHA-ACETYLTRANSFERASE 40"/>
    <property type="match status" value="1"/>
</dbReference>
<dbReference type="SUPFAM" id="SSF55729">
    <property type="entry name" value="Acyl-CoA N-acyltransferases (Nat)"/>
    <property type="match status" value="1"/>
</dbReference>
<keyword evidence="8" id="KW-0539">Nucleus</keyword>
<dbReference type="PROSITE" id="PS51186">
    <property type="entry name" value="GNAT"/>
    <property type="match status" value="1"/>
</dbReference>
<evidence type="ECO:0000256" key="9">
    <source>
        <dbReference type="ARBA" id="ARBA00023315"/>
    </source>
</evidence>
<evidence type="ECO:0000256" key="8">
    <source>
        <dbReference type="ARBA" id="ARBA00023242"/>
    </source>
</evidence>
<dbReference type="GO" id="GO:0005634">
    <property type="term" value="C:nucleus"/>
    <property type="evidence" value="ECO:0007669"/>
    <property type="project" value="UniProtKB-SubCell"/>
</dbReference>
<feature type="domain" description="N-acetyltransferase" evidence="13">
    <location>
        <begin position="148"/>
        <end position="294"/>
    </location>
</feature>
<comment type="catalytic activity">
    <reaction evidence="10">
        <text>N-terminal L-seryl-[histone H2A] + acetyl-CoA = N-terminal N(alpha)-acetyl-L-seryl-[histone H2A] + CoA + H(+)</text>
        <dbReference type="Rhea" id="RHEA:50600"/>
        <dbReference type="Rhea" id="RHEA-COMP:12742"/>
        <dbReference type="Rhea" id="RHEA-COMP:12744"/>
        <dbReference type="ChEBI" id="CHEBI:15378"/>
        <dbReference type="ChEBI" id="CHEBI:57287"/>
        <dbReference type="ChEBI" id="CHEBI:57288"/>
        <dbReference type="ChEBI" id="CHEBI:64738"/>
        <dbReference type="ChEBI" id="CHEBI:83690"/>
        <dbReference type="EC" id="2.3.1.257"/>
    </reaction>
</comment>
<protein>
    <recommendedName>
        <fullName evidence="5">N-alpha-acetyltransferase 40</fullName>
        <ecNumber evidence="4">2.3.1.257</ecNumber>
    </recommendedName>
</protein>
<dbReference type="PANTHER" id="PTHR20531">
    <property type="entry name" value="N-ALPHA-ACETYLTRANSFERASE 40"/>
    <property type="match status" value="1"/>
</dbReference>
<evidence type="ECO:0000256" key="4">
    <source>
        <dbReference type="ARBA" id="ARBA00012950"/>
    </source>
</evidence>
<dbReference type="CDD" id="cd04301">
    <property type="entry name" value="NAT_SF"/>
    <property type="match status" value="1"/>
</dbReference>
<evidence type="ECO:0000256" key="3">
    <source>
        <dbReference type="ARBA" id="ARBA00008870"/>
    </source>
</evidence>
<dbReference type="KEGG" id="sind:105158197"/>
<dbReference type="GO" id="GO:0005737">
    <property type="term" value="C:cytoplasm"/>
    <property type="evidence" value="ECO:0007669"/>
    <property type="project" value="UniProtKB-SubCell"/>
</dbReference>
<dbReference type="GO" id="GO:0043998">
    <property type="term" value="F:histone H2A acetyltransferase activity"/>
    <property type="evidence" value="ECO:0007669"/>
    <property type="project" value="InterPro"/>
</dbReference>
<comment type="similarity">
    <text evidence="3">Belongs to the acetyltransferase family. NAA40 subfamily.</text>
</comment>
<keyword evidence="12" id="KW-0472">Membrane</keyword>
<keyword evidence="7" id="KW-0808">Transferase</keyword>
<accession>A0A8M8UWQ1</accession>
<dbReference type="OrthoDB" id="424551at2759"/>
<evidence type="ECO:0000256" key="11">
    <source>
        <dbReference type="ARBA" id="ARBA00049524"/>
    </source>
</evidence>
<evidence type="ECO:0000256" key="6">
    <source>
        <dbReference type="ARBA" id="ARBA00022490"/>
    </source>
</evidence>
<proteinExistence type="inferred from homology"/>
<dbReference type="GO" id="GO:0010485">
    <property type="term" value="F:histone H4 acetyltransferase activity"/>
    <property type="evidence" value="ECO:0007669"/>
    <property type="project" value="InterPro"/>
</dbReference>
<dbReference type="Proteomes" id="UP000504604">
    <property type="component" value="Linkage group LG3"/>
</dbReference>
<comment type="catalytic activity">
    <reaction evidence="11">
        <text>N-terminal L-seryl-[histone H4] + acetyl-CoA = N-terminal N(alpha)-acetyl-L-seryl-[histone H4] + CoA + H(+)</text>
        <dbReference type="Rhea" id="RHEA:50596"/>
        <dbReference type="Rhea" id="RHEA-COMP:12740"/>
        <dbReference type="Rhea" id="RHEA-COMP:12743"/>
        <dbReference type="ChEBI" id="CHEBI:15378"/>
        <dbReference type="ChEBI" id="CHEBI:57287"/>
        <dbReference type="ChEBI" id="CHEBI:57288"/>
        <dbReference type="ChEBI" id="CHEBI:64738"/>
        <dbReference type="ChEBI" id="CHEBI:83690"/>
        <dbReference type="EC" id="2.3.1.257"/>
    </reaction>
</comment>
<organism evidence="14 15">
    <name type="scientific">Sesamum indicum</name>
    <name type="common">Oriental sesame</name>
    <name type="synonym">Sesamum orientale</name>
    <dbReference type="NCBI Taxonomy" id="4182"/>
    <lineage>
        <taxon>Eukaryota</taxon>
        <taxon>Viridiplantae</taxon>
        <taxon>Streptophyta</taxon>
        <taxon>Embryophyta</taxon>
        <taxon>Tracheophyta</taxon>
        <taxon>Spermatophyta</taxon>
        <taxon>Magnoliopsida</taxon>
        <taxon>eudicotyledons</taxon>
        <taxon>Gunneridae</taxon>
        <taxon>Pentapetalae</taxon>
        <taxon>asterids</taxon>
        <taxon>lamiids</taxon>
        <taxon>Lamiales</taxon>
        <taxon>Pedaliaceae</taxon>
        <taxon>Sesamum</taxon>
    </lineage>
</organism>
<evidence type="ECO:0000313" key="15">
    <source>
        <dbReference type="RefSeq" id="XP_020548420.1"/>
    </source>
</evidence>
<evidence type="ECO:0000256" key="2">
    <source>
        <dbReference type="ARBA" id="ARBA00004496"/>
    </source>
</evidence>
<evidence type="ECO:0000256" key="7">
    <source>
        <dbReference type="ARBA" id="ARBA00022679"/>
    </source>
</evidence>
<evidence type="ECO:0000259" key="13">
    <source>
        <dbReference type="PROSITE" id="PS51186"/>
    </source>
</evidence>
<dbReference type="EC" id="2.3.1.257" evidence="4"/>
<gene>
    <name evidence="15" type="primary">LOC105158197</name>
</gene>
<dbReference type="GeneID" id="105158197"/>
<sequence>MTVNWCLLRSTQIVAISKLLLNILKLQILFFFRHLISFNLMKHASLDALAHQEDAVLVSLAMEAEGKIGQREKKMTRKEILERKKAIENVIKSASAVKDHLSFFPHFRHYRTNGLYAHLEAGCGNKLTLHRKRYIQNLLKLNMEAPYGPEWPAEEKIKRREMVAKEACYIFVYEISSEDVDEMSRLGDRAKTCSCEGPIVGFVHYRFILEEEVPVVYVYELQLEPRVQGKGLGKFLMQLIELIACKNRMGAVVLTVQRANLSAMDFYIGKLGYTISAISPSRVDPLLGLEKSYEILCKTFDDEAQAVLEIKSQRTNYMENRYETEHGMDDHMIKSEERIEFKYSWSRIFLGRCC</sequence>
<dbReference type="Pfam" id="PF00583">
    <property type="entry name" value="Acetyltransf_1"/>
    <property type="match status" value="1"/>
</dbReference>